<dbReference type="Proteomes" id="UP001461498">
    <property type="component" value="Unassembled WGS sequence"/>
</dbReference>
<name>A0AAW1CWU6_9HEMI</name>
<protein>
    <submittedName>
        <fullName evidence="1">Uncharacterized protein</fullName>
    </submittedName>
</protein>
<comment type="caution">
    <text evidence="1">The sequence shown here is derived from an EMBL/GenBank/DDBJ whole genome shotgun (WGS) entry which is preliminary data.</text>
</comment>
<reference evidence="1 2" key="1">
    <citation type="submission" date="2022-12" db="EMBL/GenBank/DDBJ databases">
        <title>Chromosome-level genome assembly of true bugs.</title>
        <authorList>
            <person name="Ma L."/>
            <person name="Li H."/>
        </authorList>
    </citation>
    <scope>NUCLEOTIDE SEQUENCE [LARGE SCALE GENOMIC DNA]</scope>
    <source>
        <strain evidence="1">Lab_2022b</strain>
    </source>
</reference>
<proteinExistence type="predicted"/>
<dbReference type="AlphaFoldDB" id="A0AAW1CWU6"/>
<keyword evidence="2" id="KW-1185">Reference proteome</keyword>
<dbReference type="EMBL" id="JAPXFL010000009">
    <property type="protein sequence ID" value="KAK9502000.1"/>
    <property type="molecule type" value="Genomic_DNA"/>
</dbReference>
<gene>
    <name evidence="1" type="ORF">O3M35_012614</name>
</gene>
<evidence type="ECO:0000313" key="1">
    <source>
        <dbReference type="EMBL" id="KAK9502000.1"/>
    </source>
</evidence>
<accession>A0AAW1CWU6</accession>
<sequence length="86" mass="9777">MQIFSCNFLHSVQLGDAQIISKFQIFLCNFLHSVQLGDAQIILKFQINKTNSVSNTIAQSCDFFVHHISKTAVASLIFFLFHPNFI</sequence>
<evidence type="ECO:0000313" key="2">
    <source>
        <dbReference type="Proteomes" id="UP001461498"/>
    </source>
</evidence>
<organism evidence="1 2">
    <name type="scientific">Rhynocoris fuscipes</name>
    <dbReference type="NCBI Taxonomy" id="488301"/>
    <lineage>
        <taxon>Eukaryota</taxon>
        <taxon>Metazoa</taxon>
        <taxon>Ecdysozoa</taxon>
        <taxon>Arthropoda</taxon>
        <taxon>Hexapoda</taxon>
        <taxon>Insecta</taxon>
        <taxon>Pterygota</taxon>
        <taxon>Neoptera</taxon>
        <taxon>Paraneoptera</taxon>
        <taxon>Hemiptera</taxon>
        <taxon>Heteroptera</taxon>
        <taxon>Panheteroptera</taxon>
        <taxon>Cimicomorpha</taxon>
        <taxon>Reduviidae</taxon>
        <taxon>Harpactorinae</taxon>
        <taxon>Harpactorini</taxon>
        <taxon>Rhynocoris</taxon>
    </lineage>
</organism>